<comment type="similarity">
    <text evidence="1">Belongs to the TCP11 family.</text>
</comment>
<comment type="caution">
    <text evidence="3">The sequence shown here is derived from an EMBL/GenBank/DDBJ whole genome shotgun (WGS) entry which is preliminary data.</text>
</comment>
<feature type="region of interest" description="Disordered" evidence="2">
    <location>
        <begin position="538"/>
        <end position="558"/>
    </location>
</feature>
<dbReference type="Proteomes" id="UP001342314">
    <property type="component" value="Unassembled WGS sequence"/>
</dbReference>
<dbReference type="InterPro" id="IPR008862">
    <property type="entry name" value="Tcp11"/>
</dbReference>
<evidence type="ECO:0000313" key="3">
    <source>
        <dbReference type="EMBL" id="GJN90312.1"/>
    </source>
</evidence>
<feature type="region of interest" description="Disordered" evidence="2">
    <location>
        <begin position="643"/>
        <end position="663"/>
    </location>
</feature>
<accession>A0AAV5GLS5</accession>
<sequence length="727" mass="77146">MSSFAVRLDRLLDQLRTLSSSPSDDPSSRLQRLVVRTERAYSALRDAGTPAPAELFVRLRGRLEELGDGLLDAQSAAGETGGSPSWAQLFTEAGQVLRDVEELLQGTSGAHTSASKSHSRTPSVDLPRRMPTSQPVLSASTSAAADLDAYLASSARTRTSPTSSASPTPVAFARATALSEACSLFLLAHDPTNVLPPGETLRSIFRSHNVPTEAADKSAEPSASLESRISTQLHRAYFDSFAALFAPGSSASSADKLEAWSRLAQDLQDAALPLVPSRLKTDDGSGVSARDDLSRALAPSTAAAWEPKVALEAVERVVHTLSRLCAPARDAEARSLAADASAAAQGAAGGSQLVALVQRTLELARGMDDDMRRFRRGVAGELAGEDDLREVVREEAGARERTVVLEWFGGKEGVKSETWRCCARALGREVGETGEVVKEDVAAALAATLFADDSIALPPFDASSADSSAPAPPNLLPPILLVPSPRLFDLQNRFQALVILACLATLAGPAPPSTAAEQPAALVSRLWTILESEFAPPAPSPAQLASSSSPPASEPSPTRLANLADELIAYRRRSADATASPPPGEEEAARMRASVDRVLRTQDPVYKLFKGRLREAVGAAMRDAVSAAEGARGEPVQRVPTGAMRSGREVARGGTPRAKGAERAQRRVRDVRMVVPKGFEAPTVLREKVEETVRERLVQEVWGWVEEVWGGVLGWKRADVDESAASA</sequence>
<dbReference type="EMBL" id="BQKY01000006">
    <property type="protein sequence ID" value="GJN90312.1"/>
    <property type="molecule type" value="Genomic_DNA"/>
</dbReference>
<dbReference type="PANTHER" id="PTHR12832:SF11">
    <property type="entry name" value="LD23868P"/>
    <property type="match status" value="1"/>
</dbReference>
<evidence type="ECO:0000313" key="4">
    <source>
        <dbReference type="Proteomes" id="UP001342314"/>
    </source>
</evidence>
<dbReference type="GO" id="GO:0010737">
    <property type="term" value="P:protein kinase A signaling"/>
    <property type="evidence" value="ECO:0007669"/>
    <property type="project" value="TreeGrafter"/>
</dbReference>
<evidence type="ECO:0000256" key="2">
    <source>
        <dbReference type="SAM" id="MobiDB-lite"/>
    </source>
</evidence>
<proteinExistence type="inferred from homology"/>
<dbReference type="PANTHER" id="PTHR12832">
    <property type="entry name" value="TESTIS-SPECIFIC PROTEIN PBS13 T-COMPLEX 11"/>
    <property type="match status" value="1"/>
</dbReference>
<name>A0AAV5GLS5_9BASI</name>
<gene>
    <name evidence="3" type="ORF">Rhopal_003321-T1</name>
</gene>
<feature type="compositionally biased region" description="Low complexity" evidence="2">
    <location>
        <begin position="541"/>
        <end position="557"/>
    </location>
</feature>
<feature type="region of interest" description="Disordered" evidence="2">
    <location>
        <begin position="107"/>
        <end position="139"/>
    </location>
</feature>
<protein>
    <submittedName>
        <fullName evidence="3">Uncharacterized protein</fullName>
    </submittedName>
</protein>
<feature type="compositionally biased region" description="Polar residues" evidence="2">
    <location>
        <begin position="107"/>
        <end position="122"/>
    </location>
</feature>
<reference evidence="3 4" key="1">
    <citation type="submission" date="2021-12" db="EMBL/GenBank/DDBJ databases">
        <title>High titer production of polyol ester of fatty acids by Rhodotorula paludigena BS15 towards product separation-free biomass refinery.</title>
        <authorList>
            <person name="Mano J."/>
            <person name="Ono H."/>
            <person name="Tanaka T."/>
            <person name="Naito K."/>
            <person name="Sushida H."/>
            <person name="Ike M."/>
            <person name="Tokuyasu K."/>
            <person name="Kitaoka M."/>
        </authorList>
    </citation>
    <scope>NUCLEOTIDE SEQUENCE [LARGE SCALE GENOMIC DNA]</scope>
    <source>
        <strain evidence="3 4">BS15</strain>
    </source>
</reference>
<dbReference type="AlphaFoldDB" id="A0AAV5GLS5"/>
<evidence type="ECO:0000256" key="1">
    <source>
        <dbReference type="ARBA" id="ARBA00010954"/>
    </source>
</evidence>
<organism evidence="3 4">
    <name type="scientific">Rhodotorula paludigena</name>
    <dbReference type="NCBI Taxonomy" id="86838"/>
    <lineage>
        <taxon>Eukaryota</taxon>
        <taxon>Fungi</taxon>
        <taxon>Dikarya</taxon>
        <taxon>Basidiomycota</taxon>
        <taxon>Pucciniomycotina</taxon>
        <taxon>Microbotryomycetes</taxon>
        <taxon>Sporidiobolales</taxon>
        <taxon>Sporidiobolaceae</taxon>
        <taxon>Rhodotorula</taxon>
    </lineage>
</organism>
<keyword evidence="4" id="KW-1185">Reference proteome</keyword>
<dbReference type="Pfam" id="PF05794">
    <property type="entry name" value="Tcp11"/>
    <property type="match status" value="1"/>
</dbReference>